<dbReference type="HOGENOM" id="CLU_052868_4_1_9"/>
<evidence type="ECO:0000313" key="10">
    <source>
        <dbReference type="EMBL" id="ACA45758.1"/>
    </source>
</evidence>
<dbReference type="InterPro" id="IPR025714">
    <property type="entry name" value="Methyltranfer_dom"/>
</dbReference>
<dbReference type="PANTHER" id="PTHR43675:SF8">
    <property type="entry name" value="ARSENITE METHYLTRANSFERASE"/>
    <property type="match status" value="1"/>
</dbReference>
<dbReference type="Pfam" id="PF13847">
    <property type="entry name" value="Methyltransf_31"/>
    <property type="match status" value="1"/>
</dbReference>
<dbReference type="SUPFAM" id="SSF53335">
    <property type="entry name" value="S-adenosyl-L-methionine-dependent methyltransferases"/>
    <property type="match status" value="1"/>
</dbReference>
<dbReference type="KEGG" id="cbb:CLD_3800"/>
<dbReference type="CDD" id="cd02440">
    <property type="entry name" value="AdoMet_MTases"/>
    <property type="match status" value="1"/>
</dbReference>
<protein>
    <recommendedName>
        <fullName evidence="5">Arsenite methyltransferase</fullName>
        <ecNumber evidence="4">2.1.1.137</ecNumber>
    </recommendedName>
</protein>
<dbReference type="GO" id="GO:0030791">
    <property type="term" value="F:arsenite methyltransferase activity"/>
    <property type="evidence" value="ECO:0007669"/>
    <property type="project" value="UniProtKB-EC"/>
</dbReference>
<gene>
    <name evidence="10" type="ordered locus">CLD_3800</name>
</gene>
<keyword evidence="1 10" id="KW-0808">Transferase</keyword>
<evidence type="ECO:0000313" key="11">
    <source>
        <dbReference type="Proteomes" id="UP000008541"/>
    </source>
</evidence>
<dbReference type="GO" id="GO:0032259">
    <property type="term" value="P:methylation"/>
    <property type="evidence" value="ECO:0007669"/>
    <property type="project" value="UniProtKB-KW"/>
</dbReference>
<reference evidence="10 11" key="1">
    <citation type="journal article" date="2007" name="PLoS ONE">
        <title>Analysis of the neurotoxin complex genes in Clostridium botulinum A1-A4 and B1 strains: BoNT/A3, /Ba4 and /B1 clusters are located within plasmids.</title>
        <authorList>
            <person name="Smith T.J."/>
            <person name="Hill K.K."/>
            <person name="Foley B.T."/>
            <person name="Detter J.C."/>
            <person name="Munk A.C."/>
            <person name="Bruce D.C."/>
            <person name="Doggett N.A."/>
            <person name="Smith L.A."/>
            <person name="Marks J.D."/>
            <person name="Xie G."/>
            <person name="Brettin T.S."/>
        </authorList>
    </citation>
    <scope>NUCLEOTIDE SEQUENCE [LARGE SCALE GENOMIC DNA]</scope>
    <source>
        <strain evidence="11">Okra / Type B1</strain>
    </source>
</reference>
<dbReference type="EC" id="2.1.1.137" evidence="4"/>
<dbReference type="PANTHER" id="PTHR43675">
    <property type="entry name" value="ARSENITE METHYLTRANSFERASE"/>
    <property type="match status" value="1"/>
</dbReference>
<comment type="catalytic activity">
    <reaction evidence="7">
        <text>arsenic triglutathione + 2 [thioredoxin]-dithiol + 2 S-adenosyl-L-methionine + H2O = dimethylarsinous acid + 2 [thioredoxin]-disulfide + 3 glutathione + 2 S-adenosyl-L-homocysteine + 2 H(+)</text>
        <dbReference type="Rhea" id="RHEA:69464"/>
        <dbReference type="Rhea" id="RHEA-COMP:10698"/>
        <dbReference type="Rhea" id="RHEA-COMP:10700"/>
        <dbReference type="ChEBI" id="CHEBI:15377"/>
        <dbReference type="ChEBI" id="CHEBI:15378"/>
        <dbReference type="ChEBI" id="CHEBI:23808"/>
        <dbReference type="ChEBI" id="CHEBI:29950"/>
        <dbReference type="ChEBI" id="CHEBI:50058"/>
        <dbReference type="ChEBI" id="CHEBI:57856"/>
        <dbReference type="ChEBI" id="CHEBI:57925"/>
        <dbReference type="ChEBI" id="CHEBI:59789"/>
        <dbReference type="ChEBI" id="CHEBI:183640"/>
        <dbReference type="EC" id="2.1.1.137"/>
    </reaction>
</comment>
<sequence>MSDLKKMSDSKKISNFKKVDVRNAVRNSYRKIAIGNAKEDGCCGGSINLKKSSIEISRKIGYSNEEISTVPEEANMGLGCGNPQLIANIKEGETVIDLGSGGGFDCFLASKKVGVKGYIIGVDMTPEMISKSRIMSRKYRYRNVDFRLGEIENLPVADNTADVIISNCVINLSPNKQRVYNEAYRVLKKGGRIAISDIVLIRELTKEMKQDEKLYCG</sequence>
<evidence type="ECO:0000256" key="3">
    <source>
        <dbReference type="ARBA" id="ARBA00034487"/>
    </source>
</evidence>
<evidence type="ECO:0000256" key="6">
    <source>
        <dbReference type="ARBA" id="ARBA00047941"/>
    </source>
</evidence>
<evidence type="ECO:0000259" key="9">
    <source>
        <dbReference type="Pfam" id="PF13847"/>
    </source>
</evidence>
<name>B1IF87_CLOBK</name>
<dbReference type="EMBL" id="CP000939">
    <property type="protein sequence ID" value="ACA45758.1"/>
    <property type="molecule type" value="Genomic_DNA"/>
</dbReference>
<dbReference type="Proteomes" id="UP000008541">
    <property type="component" value="Chromosome"/>
</dbReference>
<comment type="similarity">
    <text evidence="3">Belongs to the methyltransferase superfamily. Arsenite methyltransferase family.</text>
</comment>
<proteinExistence type="inferred from homology"/>
<evidence type="ECO:0000256" key="1">
    <source>
        <dbReference type="ARBA" id="ARBA00022679"/>
    </source>
</evidence>
<comment type="catalytic activity">
    <reaction evidence="6">
        <text>arsenic triglutathione + [thioredoxin]-dithiol + S-adenosyl-L-methionine + 2 H2O = methylarsonous acid + [thioredoxin]-disulfide + 3 glutathione + S-adenosyl-L-homocysteine + H(+)</text>
        <dbReference type="Rhea" id="RHEA:69460"/>
        <dbReference type="Rhea" id="RHEA-COMP:10698"/>
        <dbReference type="Rhea" id="RHEA-COMP:10700"/>
        <dbReference type="ChEBI" id="CHEBI:15377"/>
        <dbReference type="ChEBI" id="CHEBI:15378"/>
        <dbReference type="ChEBI" id="CHEBI:17826"/>
        <dbReference type="ChEBI" id="CHEBI:29950"/>
        <dbReference type="ChEBI" id="CHEBI:50058"/>
        <dbReference type="ChEBI" id="CHEBI:57856"/>
        <dbReference type="ChEBI" id="CHEBI:57925"/>
        <dbReference type="ChEBI" id="CHEBI:59789"/>
        <dbReference type="ChEBI" id="CHEBI:183640"/>
        <dbReference type="EC" id="2.1.1.137"/>
    </reaction>
</comment>
<dbReference type="Gene3D" id="3.40.50.150">
    <property type="entry name" value="Vaccinia Virus protein VP39"/>
    <property type="match status" value="1"/>
</dbReference>
<dbReference type="AlphaFoldDB" id="B1IF87"/>
<organism evidence="10 11">
    <name type="scientific">Clostridium botulinum (strain Okra / Type B1)</name>
    <dbReference type="NCBI Taxonomy" id="498213"/>
    <lineage>
        <taxon>Bacteria</taxon>
        <taxon>Bacillati</taxon>
        <taxon>Bacillota</taxon>
        <taxon>Clostridia</taxon>
        <taxon>Eubacteriales</taxon>
        <taxon>Clostridiaceae</taxon>
        <taxon>Clostridium</taxon>
    </lineage>
</organism>
<feature type="domain" description="Methyltransferase" evidence="9">
    <location>
        <begin position="89"/>
        <end position="215"/>
    </location>
</feature>
<evidence type="ECO:0000256" key="7">
    <source>
        <dbReference type="ARBA" id="ARBA00047943"/>
    </source>
</evidence>
<keyword evidence="10" id="KW-0489">Methyltransferase</keyword>
<accession>B1IF87</accession>
<evidence type="ECO:0000256" key="4">
    <source>
        <dbReference type="ARBA" id="ARBA00034521"/>
    </source>
</evidence>
<keyword evidence="2" id="KW-0949">S-adenosyl-L-methionine</keyword>
<dbReference type="InterPro" id="IPR026669">
    <property type="entry name" value="Arsenite_MeTrfase-like"/>
</dbReference>
<dbReference type="NCBIfam" id="NF008823">
    <property type="entry name" value="PRK11873.1"/>
    <property type="match status" value="1"/>
</dbReference>
<evidence type="ECO:0000256" key="5">
    <source>
        <dbReference type="ARBA" id="ARBA00034545"/>
    </source>
</evidence>
<comment type="catalytic activity">
    <reaction evidence="8">
        <text>arsenic triglutathione + 3 [thioredoxin]-dithiol + 3 S-adenosyl-L-methionine = trimethylarsine + 3 [thioredoxin]-disulfide + 3 glutathione + 3 S-adenosyl-L-homocysteine + 3 H(+)</text>
        <dbReference type="Rhea" id="RHEA:69432"/>
        <dbReference type="Rhea" id="RHEA-COMP:10698"/>
        <dbReference type="Rhea" id="RHEA-COMP:10700"/>
        <dbReference type="ChEBI" id="CHEBI:15378"/>
        <dbReference type="ChEBI" id="CHEBI:27130"/>
        <dbReference type="ChEBI" id="CHEBI:29950"/>
        <dbReference type="ChEBI" id="CHEBI:50058"/>
        <dbReference type="ChEBI" id="CHEBI:57856"/>
        <dbReference type="ChEBI" id="CHEBI:57925"/>
        <dbReference type="ChEBI" id="CHEBI:59789"/>
        <dbReference type="ChEBI" id="CHEBI:183640"/>
        <dbReference type="EC" id="2.1.1.137"/>
    </reaction>
</comment>
<evidence type="ECO:0000256" key="2">
    <source>
        <dbReference type="ARBA" id="ARBA00022691"/>
    </source>
</evidence>
<evidence type="ECO:0000256" key="8">
    <source>
        <dbReference type="ARBA" id="ARBA00048428"/>
    </source>
</evidence>
<dbReference type="InterPro" id="IPR029063">
    <property type="entry name" value="SAM-dependent_MTases_sf"/>
</dbReference>